<dbReference type="OrthoDB" id="10252687at2759"/>
<keyword evidence="2" id="KW-0175">Coiled coil</keyword>
<evidence type="ECO:0000256" key="2">
    <source>
        <dbReference type="SAM" id="Coils"/>
    </source>
</evidence>
<feature type="coiled-coil region" evidence="2">
    <location>
        <begin position="222"/>
        <end position="249"/>
    </location>
</feature>
<gene>
    <name evidence="4" type="ORF">LRAMOSA08047</name>
</gene>
<dbReference type="PROSITE" id="PS50250">
    <property type="entry name" value="PCI"/>
    <property type="match status" value="1"/>
</dbReference>
<protein>
    <recommendedName>
        <fullName evidence="3">PCI domain-containing protein</fullName>
    </recommendedName>
</protein>
<feature type="domain" description="PCI" evidence="3">
    <location>
        <begin position="213"/>
        <end position="396"/>
    </location>
</feature>
<proteinExistence type="inferred from homology"/>
<organism evidence="4">
    <name type="scientific">Lichtheimia ramosa</name>
    <dbReference type="NCBI Taxonomy" id="688394"/>
    <lineage>
        <taxon>Eukaryota</taxon>
        <taxon>Fungi</taxon>
        <taxon>Fungi incertae sedis</taxon>
        <taxon>Mucoromycota</taxon>
        <taxon>Mucoromycotina</taxon>
        <taxon>Mucoromycetes</taxon>
        <taxon>Mucorales</taxon>
        <taxon>Lichtheimiaceae</taxon>
        <taxon>Lichtheimia</taxon>
    </lineage>
</organism>
<dbReference type="Pfam" id="PF01399">
    <property type="entry name" value="PCI"/>
    <property type="match status" value="1"/>
</dbReference>
<evidence type="ECO:0000256" key="1">
    <source>
        <dbReference type="ARBA" id="ARBA00025771"/>
    </source>
</evidence>
<dbReference type="GO" id="GO:0003690">
    <property type="term" value="F:double-stranded DNA binding"/>
    <property type="evidence" value="ECO:0007669"/>
    <property type="project" value="InterPro"/>
</dbReference>
<comment type="similarity">
    <text evidence="1">Belongs to the CSN12 family.</text>
</comment>
<dbReference type="EMBL" id="LK023317">
    <property type="protein sequence ID" value="CDS05519.1"/>
    <property type="molecule type" value="Genomic_DNA"/>
</dbReference>
<dbReference type="GO" id="GO:0003723">
    <property type="term" value="F:RNA binding"/>
    <property type="evidence" value="ECO:0007669"/>
    <property type="project" value="InterPro"/>
</dbReference>
<dbReference type="Pfam" id="PF25573">
    <property type="entry name" value="TPR_PSMD3_N"/>
    <property type="match status" value="1"/>
</dbReference>
<dbReference type="SMART" id="SM00753">
    <property type="entry name" value="PAM"/>
    <property type="match status" value="1"/>
</dbReference>
<reference evidence="4" key="1">
    <citation type="journal article" date="2014" name="Genome Announc.">
        <title>De novo whole-genome sequence and genome annotation of Lichtheimia ramosa.</title>
        <authorList>
            <person name="Linde J."/>
            <person name="Schwartze V."/>
            <person name="Binder U."/>
            <person name="Lass-Florl C."/>
            <person name="Voigt K."/>
            <person name="Horn F."/>
        </authorList>
    </citation>
    <scope>NUCLEOTIDE SEQUENCE</scope>
    <source>
        <strain evidence="4">JMRC FSU:6197</strain>
    </source>
</reference>
<evidence type="ECO:0000259" key="3">
    <source>
        <dbReference type="PROSITE" id="PS50250"/>
    </source>
</evidence>
<dbReference type="AlphaFoldDB" id="A0A077WEE5"/>
<accession>A0A077WEE5</accession>
<name>A0A077WEE5_9FUNG</name>
<dbReference type="InterPro" id="IPR057985">
    <property type="entry name" value="TPR_PSMD3_N"/>
</dbReference>
<dbReference type="Gene3D" id="1.10.10.10">
    <property type="entry name" value="Winged helix-like DNA-binding domain superfamily/Winged helix DNA-binding domain"/>
    <property type="match status" value="1"/>
</dbReference>
<dbReference type="InterPro" id="IPR000717">
    <property type="entry name" value="PCI_dom"/>
</dbReference>
<dbReference type="PANTHER" id="PTHR12732:SF0">
    <property type="entry name" value="PCI DOMAIN-CONTAINING PROTEIN 2"/>
    <property type="match status" value="1"/>
</dbReference>
<dbReference type="GO" id="GO:0070390">
    <property type="term" value="C:transcription export complex 2"/>
    <property type="evidence" value="ECO:0007669"/>
    <property type="project" value="TreeGrafter"/>
</dbReference>
<dbReference type="GO" id="GO:0016973">
    <property type="term" value="P:poly(A)+ mRNA export from nucleus"/>
    <property type="evidence" value="ECO:0007669"/>
    <property type="project" value="TreeGrafter"/>
</dbReference>
<evidence type="ECO:0000313" key="4">
    <source>
        <dbReference type="EMBL" id="CDS05519.1"/>
    </source>
</evidence>
<dbReference type="InterPro" id="IPR045114">
    <property type="entry name" value="Csn12-like"/>
</dbReference>
<dbReference type="InterPro" id="IPR036388">
    <property type="entry name" value="WH-like_DNA-bd_sf"/>
</dbReference>
<dbReference type="GO" id="GO:0000973">
    <property type="term" value="P:post-transcriptional tethering of RNA polymerase II gene DNA at nuclear periphery"/>
    <property type="evidence" value="ECO:0007669"/>
    <property type="project" value="TreeGrafter"/>
</dbReference>
<dbReference type="GO" id="GO:0006368">
    <property type="term" value="P:transcription elongation by RNA polymerase II"/>
    <property type="evidence" value="ECO:0007669"/>
    <property type="project" value="TreeGrafter"/>
</dbReference>
<dbReference type="PANTHER" id="PTHR12732">
    <property type="entry name" value="UNCHARACTERIZED PROTEASOME COMPONENT REGION PCI-CONTAINING"/>
    <property type="match status" value="1"/>
</dbReference>
<sequence>MRSLQLYLDKVRHNVDSENGKQLSALYSINQHHVRSLTEQNLQIDRIDSACKYKMMSPWDDMTACHVKTIIHLDRGHYVSAFETQKELVQLFQRAMPNLTRWCLPVLYTINNDLRVIATRADTERAAVMDDQETTQRKKLEEAANVISKSFTSCVTDRNSISQSKKFGTYCMIGILFRIYFKLKQQNLCKNILRAVKVAGMPDIDEFPKADRVTFRYYLGRLYFLEEEYSKAEHELELAFRECTNANQKNKEVILKFLLPIRLMRGKMPSRLLFERYPKSRHLYSQLVQSIKAGNVRTFDMRLDKVGPILIRQGTYFAVEKARSLAIRQLFRKVYLIMDKSTRIPISTFKTALVAANIDVDLEETEWMLANMIFKGYMKGYLSHEKMFAVLSKADPFPKVSTIAAHQ</sequence>